<keyword evidence="3" id="KW-1185">Reference proteome</keyword>
<feature type="region of interest" description="Disordered" evidence="1">
    <location>
        <begin position="1"/>
        <end position="29"/>
    </location>
</feature>
<accession>A0A3N7HSS6</accession>
<feature type="region of interest" description="Disordered" evidence="1">
    <location>
        <begin position="42"/>
        <end position="67"/>
    </location>
</feature>
<dbReference type="AlphaFoldDB" id="A0A3N7HSS6"/>
<reference evidence="2 3" key="1">
    <citation type="submission" date="2018-08" db="EMBL/GenBank/DDBJ databases">
        <authorList>
            <person name="Khan S.A."/>
            <person name="Jeon C.O."/>
            <person name="Chun B.H."/>
            <person name="Jeong S.E."/>
        </authorList>
    </citation>
    <scope>NUCLEOTIDE SEQUENCE [LARGE SCALE GENOMIC DNA]</scope>
    <source>
        <strain evidence="2 3">S-16</strain>
    </source>
</reference>
<dbReference type="EMBL" id="QUSW01000002">
    <property type="protein sequence ID" value="RQP25264.1"/>
    <property type="molecule type" value="Genomic_DNA"/>
</dbReference>
<reference evidence="2 3" key="2">
    <citation type="submission" date="2018-12" db="EMBL/GenBank/DDBJ databases">
        <title>Rhizobacter gummiphilus sp. nov., a rubber-degrading bacterium isolated from the soil of a botanical garden in Japan.</title>
        <authorList>
            <person name="Shunsuke S.S."/>
        </authorList>
    </citation>
    <scope>NUCLEOTIDE SEQUENCE [LARGE SCALE GENOMIC DNA]</scope>
    <source>
        <strain evidence="2 3">S-16</strain>
    </source>
</reference>
<gene>
    <name evidence="2" type="ORF">DZC73_10555</name>
</gene>
<proteinExistence type="predicted"/>
<dbReference type="RefSeq" id="WP_124540174.1">
    <property type="nucleotide sequence ID" value="NZ_QUSW01000002.1"/>
</dbReference>
<organism evidence="2 3">
    <name type="scientific">Piscinibacter terrae</name>
    <dbReference type="NCBI Taxonomy" id="2496871"/>
    <lineage>
        <taxon>Bacteria</taxon>
        <taxon>Pseudomonadati</taxon>
        <taxon>Pseudomonadota</taxon>
        <taxon>Betaproteobacteria</taxon>
        <taxon>Burkholderiales</taxon>
        <taxon>Sphaerotilaceae</taxon>
        <taxon>Piscinibacter</taxon>
    </lineage>
</organism>
<sequence>MSNDQGSHVAKPRKEDSPRTELNDLPLEGYELSPQDLALVSGGISPALHTTPLADSDATNPGGKHPD</sequence>
<evidence type="ECO:0000313" key="3">
    <source>
        <dbReference type="Proteomes" id="UP000267464"/>
    </source>
</evidence>
<dbReference type="Proteomes" id="UP000267464">
    <property type="component" value="Unassembled WGS sequence"/>
</dbReference>
<feature type="compositionally biased region" description="Basic and acidic residues" evidence="1">
    <location>
        <begin position="12"/>
        <end position="22"/>
    </location>
</feature>
<comment type="caution">
    <text evidence="2">The sequence shown here is derived from an EMBL/GenBank/DDBJ whole genome shotgun (WGS) entry which is preliminary data.</text>
</comment>
<name>A0A3N7HSS6_9BURK</name>
<evidence type="ECO:0000256" key="1">
    <source>
        <dbReference type="SAM" id="MobiDB-lite"/>
    </source>
</evidence>
<protein>
    <submittedName>
        <fullName evidence="2">Uncharacterized protein</fullName>
    </submittedName>
</protein>
<evidence type="ECO:0000313" key="2">
    <source>
        <dbReference type="EMBL" id="RQP25264.1"/>
    </source>
</evidence>